<protein>
    <submittedName>
        <fullName evidence="1">Uncharacterized protein</fullName>
    </submittedName>
</protein>
<accession>A0A5U9KYG5</accession>
<dbReference type="Proteomes" id="UP000839726">
    <property type="component" value="Unassembled WGS sequence"/>
</dbReference>
<proteinExistence type="predicted"/>
<organism evidence="1">
    <name type="scientific">Salmonella newport</name>
    <dbReference type="NCBI Taxonomy" id="108619"/>
    <lineage>
        <taxon>Bacteria</taxon>
        <taxon>Pseudomonadati</taxon>
        <taxon>Pseudomonadota</taxon>
        <taxon>Gammaproteobacteria</taxon>
        <taxon>Enterobacterales</taxon>
        <taxon>Enterobacteriaceae</taxon>
        <taxon>Salmonella</taxon>
    </lineage>
</organism>
<name>A0A5U9KYG5_SALNE</name>
<evidence type="ECO:0000313" key="1">
    <source>
        <dbReference type="EMBL" id="EBS2696231.1"/>
    </source>
</evidence>
<dbReference type="AlphaFoldDB" id="A0A5U9KYG5"/>
<dbReference type="EMBL" id="AAGUYM010000061">
    <property type="protein sequence ID" value="EBS2696231.1"/>
    <property type="molecule type" value="Genomic_DNA"/>
</dbReference>
<gene>
    <name evidence="1" type="ORF">DRY71_26585</name>
</gene>
<sequence>MKYNNYILSPISPFRYLVPLLKNIKEDVEHNEVYQKSDVHVFNQLNAYLLDFIKQETVEHRYMQALKYSYFYNIKLDKEEWAKNSNDKHCLTLVEKQFENLKNHVGRDPDYMGIFEYNTDENVKFILEKWKYLRSLNRLNLTDKFFKNLGKDILSTECNEAKNKRFKHRLLH</sequence>
<comment type="caution">
    <text evidence="1">The sequence shown here is derived from an EMBL/GenBank/DDBJ whole genome shotgun (WGS) entry which is preliminary data.</text>
</comment>
<reference evidence="1" key="1">
    <citation type="submission" date="2018-07" db="EMBL/GenBank/DDBJ databases">
        <authorList>
            <person name="Ashton P.M."/>
            <person name="Dallman T."/>
            <person name="Nair S."/>
            <person name="De Pinna E."/>
            <person name="Peters T."/>
            <person name="Grant K."/>
        </authorList>
    </citation>
    <scope>NUCLEOTIDE SEQUENCE [LARGE SCALE GENOMIC DNA]</scope>
    <source>
        <strain evidence="1">436933</strain>
    </source>
</reference>